<feature type="transmembrane region" description="Helical" evidence="6">
    <location>
        <begin position="125"/>
        <end position="147"/>
    </location>
</feature>
<feature type="transmembrane region" description="Helical" evidence="6">
    <location>
        <begin position="414"/>
        <end position="433"/>
    </location>
</feature>
<dbReference type="FunFam" id="1.20.1250.20:FF:000013">
    <property type="entry name" value="MFS general substrate transporter"/>
    <property type="match status" value="1"/>
</dbReference>
<organism evidence="8 9">
    <name type="scientific">Saitozyma podzolica</name>
    <dbReference type="NCBI Taxonomy" id="1890683"/>
    <lineage>
        <taxon>Eukaryota</taxon>
        <taxon>Fungi</taxon>
        <taxon>Dikarya</taxon>
        <taxon>Basidiomycota</taxon>
        <taxon>Agaricomycotina</taxon>
        <taxon>Tremellomycetes</taxon>
        <taxon>Tremellales</taxon>
        <taxon>Trimorphomycetaceae</taxon>
        <taxon>Saitozyma</taxon>
    </lineage>
</organism>
<dbReference type="AlphaFoldDB" id="A0A427YRG3"/>
<keyword evidence="2" id="KW-0813">Transport</keyword>
<protein>
    <recommendedName>
        <fullName evidence="7">Major facilitator superfamily (MFS) profile domain-containing protein</fullName>
    </recommendedName>
</protein>
<feature type="transmembrane region" description="Helical" evidence="6">
    <location>
        <begin position="153"/>
        <end position="174"/>
    </location>
</feature>
<dbReference type="PANTHER" id="PTHR43791:SF36">
    <property type="entry name" value="TRANSPORTER, PUTATIVE (AFU_ORTHOLOGUE AFUA_6G08340)-RELATED"/>
    <property type="match status" value="1"/>
</dbReference>
<feature type="transmembrane region" description="Helical" evidence="6">
    <location>
        <begin position="445"/>
        <end position="466"/>
    </location>
</feature>
<feature type="transmembrane region" description="Helical" evidence="6">
    <location>
        <begin position="186"/>
        <end position="207"/>
    </location>
</feature>
<dbReference type="Gene3D" id="1.20.1250.20">
    <property type="entry name" value="MFS general substrate transporter like domains"/>
    <property type="match status" value="1"/>
</dbReference>
<evidence type="ECO:0000256" key="1">
    <source>
        <dbReference type="ARBA" id="ARBA00004141"/>
    </source>
</evidence>
<evidence type="ECO:0000256" key="2">
    <source>
        <dbReference type="ARBA" id="ARBA00022448"/>
    </source>
</evidence>
<dbReference type="Proteomes" id="UP000279259">
    <property type="component" value="Unassembled WGS sequence"/>
</dbReference>
<reference evidence="8 9" key="1">
    <citation type="submission" date="2018-11" db="EMBL/GenBank/DDBJ databases">
        <title>Genome sequence of Saitozyma podzolica DSM 27192.</title>
        <authorList>
            <person name="Aliyu H."/>
            <person name="Gorte O."/>
            <person name="Ochsenreither K."/>
        </authorList>
    </citation>
    <scope>NUCLEOTIDE SEQUENCE [LARGE SCALE GENOMIC DNA]</scope>
    <source>
        <strain evidence="8 9">DSM 27192</strain>
    </source>
</reference>
<name>A0A427YRG3_9TREE</name>
<evidence type="ECO:0000259" key="7">
    <source>
        <dbReference type="PROSITE" id="PS50850"/>
    </source>
</evidence>
<feature type="transmembrane region" description="Helical" evidence="6">
    <location>
        <begin position="219"/>
        <end position="239"/>
    </location>
</feature>
<dbReference type="EMBL" id="RSCD01000003">
    <property type="protein sequence ID" value="RSH93713.1"/>
    <property type="molecule type" value="Genomic_DNA"/>
</dbReference>
<comment type="subcellular location">
    <subcellularLocation>
        <location evidence="1">Membrane</location>
        <topology evidence="1">Multi-pass membrane protein</topology>
    </subcellularLocation>
</comment>
<evidence type="ECO:0000256" key="4">
    <source>
        <dbReference type="ARBA" id="ARBA00022989"/>
    </source>
</evidence>
<feature type="transmembrane region" description="Helical" evidence="6">
    <location>
        <begin position="289"/>
        <end position="309"/>
    </location>
</feature>
<keyword evidence="3 6" id="KW-0812">Transmembrane</keyword>
<feature type="transmembrane region" description="Helical" evidence="6">
    <location>
        <begin position="329"/>
        <end position="347"/>
    </location>
</feature>
<sequence length="500" mass="54321">MTDNQRSQTPSPDLDKAMVLHLEMQDIKVDEATAEYAAPTASHTQDEERAFVRRLDRRVLPWIMILYMLSYLDRSVLGNSVALGIKQDLHLVGSEYEWAGALFYCATFAFGTIGGLMLKVVKPRYYLAGCCIGWGGMAAAQAAATGFASLGAIRFLLGLFEASFAPGCAFYLSFWYTKDELTLRIAAYAGTSAISGVIGGLVSYAFGFASQNVLKQWQWLFIAEGIPTIIVGVLTPFILPDRPEQVKPRWMSDKEHAIALDRRNRYVKNASDEGINWNHVRAGFMDYRLWLFAVIYAGLSLSLAVISIFLPSLLSVMGFAGYKSNLMTVPPYAVGYFGLLLLSWVSGRIHQRGILISLAAAVGGVGYLLVGLVSGSAVRYFGAFLVVGGTYWSFPIVLAWIANTFATDSKAATGLGAVIAVTHAVGIAAAHIFPSNQAPQYRMGSIVSAALMLAAAVGAIVMSQLLQTENKRRDRLQRDETGPVALGAAADKDPNFRYVL</sequence>
<dbReference type="InterPro" id="IPR011701">
    <property type="entry name" value="MFS"/>
</dbReference>
<accession>A0A427YRG3</accession>
<feature type="domain" description="Major facilitator superfamily (MFS) profile" evidence="7">
    <location>
        <begin position="59"/>
        <end position="471"/>
    </location>
</feature>
<evidence type="ECO:0000256" key="3">
    <source>
        <dbReference type="ARBA" id="ARBA00022692"/>
    </source>
</evidence>
<comment type="caution">
    <text evidence="8">The sequence shown here is derived from an EMBL/GenBank/DDBJ whole genome shotgun (WGS) entry which is preliminary data.</text>
</comment>
<dbReference type="PROSITE" id="PS50850">
    <property type="entry name" value="MFS"/>
    <property type="match status" value="1"/>
</dbReference>
<feature type="transmembrane region" description="Helical" evidence="6">
    <location>
        <begin position="354"/>
        <end position="374"/>
    </location>
</feature>
<evidence type="ECO:0000313" key="9">
    <source>
        <dbReference type="Proteomes" id="UP000279259"/>
    </source>
</evidence>
<gene>
    <name evidence="8" type="ORF">EHS25_006360</name>
</gene>
<evidence type="ECO:0000256" key="6">
    <source>
        <dbReference type="SAM" id="Phobius"/>
    </source>
</evidence>
<feature type="transmembrane region" description="Helical" evidence="6">
    <location>
        <begin position="98"/>
        <end position="118"/>
    </location>
</feature>
<evidence type="ECO:0000313" key="8">
    <source>
        <dbReference type="EMBL" id="RSH93713.1"/>
    </source>
</evidence>
<keyword evidence="9" id="KW-1185">Reference proteome</keyword>
<dbReference type="OrthoDB" id="2985014at2759"/>
<keyword evidence="4 6" id="KW-1133">Transmembrane helix</keyword>
<dbReference type="InterPro" id="IPR020846">
    <property type="entry name" value="MFS_dom"/>
</dbReference>
<dbReference type="GO" id="GO:0022857">
    <property type="term" value="F:transmembrane transporter activity"/>
    <property type="evidence" value="ECO:0007669"/>
    <property type="project" value="InterPro"/>
</dbReference>
<keyword evidence="5 6" id="KW-0472">Membrane</keyword>
<dbReference type="Pfam" id="PF07690">
    <property type="entry name" value="MFS_1"/>
    <property type="match status" value="1"/>
</dbReference>
<proteinExistence type="predicted"/>
<dbReference type="SUPFAM" id="SSF103473">
    <property type="entry name" value="MFS general substrate transporter"/>
    <property type="match status" value="1"/>
</dbReference>
<feature type="transmembrane region" description="Helical" evidence="6">
    <location>
        <begin position="59"/>
        <end position="78"/>
    </location>
</feature>
<dbReference type="PANTHER" id="PTHR43791">
    <property type="entry name" value="PERMEASE-RELATED"/>
    <property type="match status" value="1"/>
</dbReference>
<evidence type="ECO:0000256" key="5">
    <source>
        <dbReference type="ARBA" id="ARBA00023136"/>
    </source>
</evidence>
<dbReference type="GO" id="GO:0016020">
    <property type="term" value="C:membrane"/>
    <property type="evidence" value="ECO:0007669"/>
    <property type="project" value="UniProtKB-SubCell"/>
</dbReference>
<feature type="transmembrane region" description="Helical" evidence="6">
    <location>
        <begin position="380"/>
        <end position="402"/>
    </location>
</feature>
<dbReference type="InterPro" id="IPR036259">
    <property type="entry name" value="MFS_trans_sf"/>
</dbReference>
<dbReference type="FunFam" id="1.20.1250.20:FF:000018">
    <property type="entry name" value="MFS transporter permease"/>
    <property type="match status" value="1"/>
</dbReference>